<dbReference type="GO" id="GO:0004674">
    <property type="term" value="F:protein serine/threonine kinase activity"/>
    <property type="evidence" value="ECO:0007669"/>
    <property type="project" value="UniProtKB-KW"/>
</dbReference>
<feature type="binding site" evidence="8">
    <location>
        <position position="37"/>
    </location>
    <ligand>
        <name>ATP</name>
        <dbReference type="ChEBI" id="CHEBI:30616"/>
    </ligand>
</feature>
<dbReference type="FunFam" id="3.30.200.20:FF:000035">
    <property type="entry name" value="Serine/threonine protein kinase Stk1"/>
    <property type="match status" value="1"/>
</dbReference>
<keyword evidence="2" id="KW-0808">Transferase</keyword>
<dbReference type="AlphaFoldDB" id="A0A936F185"/>
<dbReference type="InterPro" id="IPR006626">
    <property type="entry name" value="PbH1"/>
</dbReference>
<evidence type="ECO:0000313" key="10">
    <source>
        <dbReference type="EMBL" id="MBK8572279.1"/>
    </source>
</evidence>
<dbReference type="InterPro" id="IPR008271">
    <property type="entry name" value="Ser/Thr_kinase_AS"/>
</dbReference>
<feature type="domain" description="Protein kinase" evidence="9">
    <location>
        <begin position="8"/>
        <end position="271"/>
    </location>
</feature>
<dbReference type="SMART" id="SM00220">
    <property type="entry name" value="S_TKc"/>
    <property type="match status" value="1"/>
</dbReference>
<evidence type="ECO:0000256" key="5">
    <source>
        <dbReference type="ARBA" id="ARBA00022840"/>
    </source>
</evidence>
<dbReference type="PROSITE" id="PS00107">
    <property type="entry name" value="PROTEIN_KINASE_ATP"/>
    <property type="match status" value="1"/>
</dbReference>
<dbReference type="PROSITE" id="PS50011">
    <property type="entry name" value="PROTEIN_KINASE_DOM"/>
    <property type="match status" value="1"/>
</dbReference>
<dbReference type="InterPro" id="IPR011050">
    <property type="entry name" value="Pectin_lyase_fold/virulence"/>
</dbReference>
<protein>
    <submittedName>
        <fullName evidence="10">Protein kinase</fullName>
    </submittedName>
</protein>
<dbReference type="InterPro" id="IPR011009">
    <property type="entry name" value="Kinase-like_dom_sf"/>
</dbReference>
<dbReference type="SUPFAM" id="SSF56112">
    <property type="entry name" value="Protein kinase-like (PK-like)"/>
    <property type="match status" value="1"/>
</dbReference>
<evidence type="ECO:0000256" key="2">
    <source>
        <dbReference type="ARBA" id="ARBA00022679"/>
    </source>
</evidence>
<comment type="catalytic activity">
    <reaction evidence="6">
        <text>L-threonyl-[protein] + ATP = O-phospho-L-threonyl-[protein] + ADP + H(+)</text>
        <dbReference type="Rhea" id="RHEA:46608"/>
        <dbReference type="Rhea" id="RHEA-COMP:11060"/>
        <dbReference type="Rhea" id="RHEA-COMP:11605"/>
        <dbReference type="ChEBI" id="CHEBI:15378"/>
        <dbReference type="ChEBI" id="CHEBI:30013"/>
        <dbReference type="ChEBI" id="CHEBI:30616"/>
        <dbReference type="ChEBI" id="CHEBI:61977"/>
        <dbReference type="ChEBI" id="CHEBI:456216"/>
        <dbReference type="EC" id="2.7.11.1"/>
    </reaction>
</comment>
<evidence type="ECO:0000256" key="1">
    <source>
        <dbReference type="ARBA" id="ARBA00022527"/>
    </source>
</evidence>
<comment type="catalytic activity">
    <reaction evidence="7">
        <text>L-seryl-[protein] + ATP = O-phospho-L-seryl-[protein] + ADP + H(+)</text>
        <dbReference type="Rhea" id="RHEA:17989"/>
        <dbReference type="Rhea" id="RHEA-COMP:9863"/>
        <dbReference type="Rhea" id="RHEA-COMP:11604"/>
        <dbReference type="ChEBI" id="CHEBI:15378"/>
        <dbReference type="ChEBI" id="CHEBI:29999"/>
        <dbReference type="ChEBI" id="CHEBI:30616"/>
        <dbReference type="ChEBI" id="CHEBI:83421"/>
        <dbReference type="ChEBI" id="CHEBI:456216"/>
        <dbReference type="EC" id="2.7.11.1"/>
    </reaction>
</comment>
<proteinExistence type="predicted"/>
<dbReference type="SMART" id="SM00710">
    <property type="entry name" value="PbH1"/>
    <property type="match status" value="8"/>
</dbReference>
<sequence length="674" mass="70365">MRDRLGRFEVVRLIGKGAMGEVYLGRDPKLGRDVALKVISAGTAFGDEAQARFEREARAAALLNHPHIVTIYEFGEDDGMHYLAMEFLDGHELEALIREAKSPKGDLLEVLAQVCDGLGYAHGRGVVHRDIKPANVLVTRQGRRLHAKLMDFGVAHMGPSGLTQSGVWMGTVSYMAPEYLDTGRATASSDVFALGVILYEILSGGRKPFQGESTTSVLNCILRHAPEPIRPADLREVPGSLVAVVDRALAKRPEDRYPDAESLGIAIREALRGPVGAPAAAVVPEPAPVRPEPEGSGHRIRVGKGGLGQCLSLKVALRQAKAGSEILVLPGLYRESLVVDKDVAILALGEPGEVIIQASSGPAVLVQAQAVTLRGLTLQGPAQEAVLKVKSGSARMEGGRILGFQDAGVEVESGAQVSLEEVAIGPGAGTALRVRGRGQATLVGTTLQGESGGVEVEAEGRAQLTGCRLMDSRFAGLLALEHSQVVVESSDIGNHACAGVHVLAGANVVLRQCRLVGNPGFGVAVMDRGLATLEGCQVQANGGAGLLIHRGATVQARSCTFSEGRAVGVDCADGGQGVLDTCEISGNAGAGVQVEPGGSLLLVRCGLNEGRDTGLLLMEDSDVTLEECVVRRNARGGVLLAKDAADPVMRGGNRIEDGFLRVDGGGNLVKVTPI</sequence>
<keyword evidence="4 10" id="KW-0418">Kinase</keyword>
<keyword evidence="5 8" id="KW-0067">ATP-binding</keyword>
<dbReference type="Gene3D" id="1.10.510.10">
    <property type="entry name" value="Transferase(Phosphotransferase) domain 1"/>
    <property type="match status" value="1"/>
</dbReference>
<evidence type="ECO:0000256" key="6">
    <source>
        <dbReference type="ARBA" id="ARBA00047899"/>
    </source>
</evidence>
<organism evidence="10 11">
    <name type="scientific">Candidatus Geothrix odensensis</name>
    <dbReference type="NCBI Taxonomy" id="2954440"/>
    <lineage>
        <taxon>Bacteria</taxon>
        <taxon>Pseudomonadati</taxon>
        <taxon>Acidobacteriota</taxon>
        <taxon>Holophagae</taxon>
        <taxon>Holophagales</taxon>
        <taxon>Holophagaceae</taxon>
        <taxon>Geothrix</taxon>
    </lineage>
</organism>
<keyword evidence="1" id="KW-0723">Serine/threonine-protein kinase</keyword>
<dbReference type="GO" id="GO:0005524">
    <property type="term" value="F:ATP binding"/>
    <property type="evidence" value="ECO:0007669"/>
    <property type="project" value="UniProtKB-UniRule"/>
</dbReference>
<dbReference type="InterPro" id="IPR017441">
    <property type="entry name" value="Protein_kinase_ATP_BS"/>
</dbReference>
<evidence type="ECO:0000256" key="7">
    <source>
        <dbReference type="ARBA" id="ARBA00048679"/>
    </source>
</evidence>
<evidence type="ECO:0000259" key="9">
    <source>
        <dbReference type="PROSITE" id="PS50011"/>
    </source>
</evidence>
<gene>
    <name evidence="10" type="ORF">IPN91_06435</name>
</gene>
<dbReference type="PANTHER" id="PTHR43289">
    <property type="entry name" value="MITOGEN-ACTIVATED PROTEIN KINASE KINASE KINASE 20-RELATED"/>
    <property type="match status" value="1"/>
</dbReference>
<dbReference type="Gene3D" id="3.30.200.20">
    <property type="entry name" value="Phosphorylase Kinase, domain 1"/>
    <property type="match status" value="1"/>
</dbReference>
<comment type="caution">
    <text evidence="10">The sequence shown here is derived from an EMBL/GenBank/DDBJ whole genome shotgun (WGS) entry which is preliminary data.</text>
</comment>
<dbReference type="Proteomes" id="UP000709959">
    <property type="component" value="Unassembled WGS sequence"/>
</dbReference>
<evidence type="ECO:0000256" key="3">
    <source>
        <dbReference type="ARBA" id="ARBA00022741"/>
    </source>
</evidence>
<dbReference type="InterPro" id="IPR012334">
    <property type="entry name" value="Pectin_lyas_fold"/>
</dbReference>
<keyword evidence="3 8" id="KW-0547">Nucleotide-binding</keyword>
<accession>A0A936F185</accession>
<dbReference type="InterPro" id="IPR000719">
    <property type="entry name" value="Prot_kinase_dom"/>
</dbReference>
<dbReference type="PROSITE" id="PS00108">
    <property type="entry name" value="PROTEIN_KINASE_ST"/>
    <property type="match status" value="1"/>
</dbReference>
<reference evidence="10 11" key="1">
    <citation type="submission" date="2020-10" db="EMBL/GenBank/DDBJ databases">
        <title>Connecting structure to function with the recovery of over 1000 high-quality activated sludge metagenome-assembled genomes encoding full-length rRNA genes using long-read sequencing.</title>
        <authorList>
            <person name="Singleton C.M."/>
            <person name="Petriglieri F."/>
            <person name="Kristensen J.M."/>
            <person name="Kirkegaard R.H."/>
            <person name="Michaelsen T.Y."/>
            <person name="Andersen M.H."/>
            <person name="Karst S.M."/>
            <person name="Dueholm M.S."/>
            <person name="Nielsen P.H."/>
            <person name="Albertsen M."/>
        </authorList>
    </citation>
    <scope>NUCLEOTIDE SEQUENCE [LARGE SCALE GENOMIC DNA]</scope>
    <source>
        <strain evidence="10">OdNE_18-Q3-R46-58_MAXAC.008</strain>
    </source>
</reference>
<dbReference type="CDD" id="cd14014">
    <property type="entry name" value="STKc_PknB_like"/>
    <property type="match status" value="1"/>
</dbReference>
<dbReference type="PANTHER" id="PTHR43289:SF6">
    <property type="entry name" value="SERINE_THREONINE-PROTEIN KINASE NEKL-3"/>
    <property type="match status" value="1"/>
</dbReference>
<dbReference type="Pfam" id="PF00069">
    <property type="entry name" value="Pkinase"/>
    <property type="match status" value="1"/>
</dbReference>
<dbReference type="Gene3D" id="2.160.20.10">
    <property type="entry name" value="Single-stranded right-handed beta-helix, Pectin lyase-like"/>
    <property type="match status" value="2"/>
</dbReference>
<dbReference type="SUPFAM" id="SSF51126">
    <property type="entry name" value="Pectin lyase-like"/>
    <property type="match status" value="2"/>
</dbReference>
<evidence type="ECO:0000256" key="4">
    <source>
        <dbReference type="ARBA" id="ARBA00022777"/>
    </source>
</evidence>
<dbReference type="Pfam" id="PF13229">
    <property type="entry name" value="Beta_helix"/>
    <property type="match status" value="1"/>
</dbReference>
<evidence type="ECO:0000256" key="8">
    <source>
        <dbReference type="PROSITE-ProRule" id="PRU10141"/>
    </source>
</evidence>
<evidence type="ECO:0000313" key="11">
    <source>
        <dbReference type="Proteomes" id="UP000709959"/>
    </source>
</evidence>
<dbReference type="InterPro" id="IPR039448">
    <property type="entry name" value="Beta_helix"/>
</dbReference>
<name>A0A936F185_9BACT</name>
<dbReference type="EMBL" id="JADKCH010000004">
    <property type="protein sequence ID" value="MBK8572279.1"/>
    <property type="molecule type" value="Genomic_DNA"/>
</dbReference>